<evidence type="ECO:0000313" key="4">
    <source>
        <dbReference type="EMBL" id="GGW41737.1"/>
    </source>
</evidence>
<dbReference type="GO" id="GO:0016491">
    <property type="term" value="F:oxidoreductase activity"/>
    <property type="evidence" value="ECO:0007669"/>
    <property type="project" value="UniProtKB-KW"/>
</dbReference>
<dbReference type="SUPFAM" id="SSF51905">
    <property type="entry name" value="FAD/NAD(P)-binding domain"/>
    <property type="match status" value="1"/>
</dbReference>
<dbReference type="InterPro" id="IPR006076">
    <property type="entry name" value="FAD-dep_OxRdtase"/>
</dbReference>
<comment type="caution">
    <text evidence="4">The sequence shown here is derived from an EMBL/GenBank/DDBJ whole genome shotgun (WGS) entry which is preliminary data.</text>
</comment>
<protein>
    <submittedName>
        <fullName evidence="4">FAD-dependent oxidoreductase</fullName>
    </submittedName>
</protein>
<evidence type="ECO:0000259" key="3">
    <source>
        <dbReference type="Pfam" id="PF01266"/>
    </source>
</evidence>
<evidence type="ECO:0000256" key="2">
    <source>
        <dbReference type="SAM" id="Phobius"/>
    </source>
</evidence>
<evidence type="ECO:0000313" key="5">
    <source>
        <dbReference type="Proteomes" id="UP000628984"/>
    </source>
</evidence>
<keyword evidence="5" id="KW-1185">Reference proteome</keyword>
<sequence length="409" mass="44465">MSRAMPIPRYVPPKHRSYDVVIVGGAAVGSSVAYWLGEEMRGKLSVLVVERDSSYAFSSTALSTSAIRQQYSNPINVQISQFGVEIIRSFQDRMAPYFPGEPAPDLGFKEYGYLYCCSPEGAASAKARVEMQRSLGAHTVFLEPEALQAQFPWLNVEDLGGGSWGAQAEGWFDSMGLLMGFRRGARALGAEYVDNAVTGLGVESGRVTTVQLATGEVISCGTLVNAAGPRAQQVAAMAGLSIPVAPFKRYSFVFSSATPIPGRMPNVIDLSGTFVRPEGPLFLTGNTPGDDGPADYDDFAPRHEEFEDAIWPALYHRIPSFDALKVQQAWTGHYEMNMLDHNGIVGFHPEVTNFMFANGFSGHGLQQSPATGRGVMELIVHGGFRTLDLSPMCYERIPANRPFMEDAVI</sequence>
<keyword evidence="2" id="KW-1133">Transmembrane helix</keyword>
<keyword evidence="2" id="KW-0472">Membrane</keyword>
<organism evidence="4 5">
    <name type="scientific">Gemmobacter lanyuensis</name>
    <dbReference type="NCBI Taxonomy" id="1054497"/>
    <lineage>
        <taxon>Bacteria</taxon>
        <taxon>Pseudomonadati</taxon>
        <taxon>Pseudomonadota</taxon>
        <taxon>Alphaproteobacteria</taxon>
        <taxon>Rhodobacterales</taxon>
        <taxon>Paracoccaceae</taxon>
        <taxon>Gemmobacter</taxon>
    </lineage>
</organism>
<dbReference type="Gene3D" id="3.50.50.60">
    <property type="entry name" value="FAD/NAD(P)-binding domain"/>
    <property type="match status" value="1"/>
</dbReference>
<feature type="transmembrane region" description="Helical" evidence="2">
    <location>
        <begin position="20"/>
        <end position="37"/>
    </location>
</feature>
<reference evidence="4" key="2">
    <citation type="submission" date="2020-09" db="EMBL/GenBank/DDBJ databases">
        <authorList>
            <person name="Sun Q."/>
            <person name="Kim S."/>
        </authorList>
    </citation>
    <scope>NUCLEOTIDE SEQUENCE</scope>
    <source>
        <strain evidence="4">KCTC 23714</strain>
    </source>
</reference>
<dbReference type="Gene3D" id="3.30.9.10">
    <property type="entry name" value="D-Amino Acid Oxidase, subunit A, domain 2"/>
    <property type="match status" value="1"/>
</dbReference>
<dbReference type="Proteomes" id="UP000628984">
    <property type="component" value="Unassembled WGS sequence"/>
</dbReference>
<evidence type="ECO:0000256" key="1">
    <source>
        <dbReference type="ARBA" id="ARBA00023002"/>
    </source>
</evidence>
<keyword evidence="2" id="KW-0812">Transmembrane</keyword>
<name>A0A918J0M8_9RHOB</name>
<accession>A0A918J0M8</accession>
<dbReference type="GO" id="GO:0032981">
    <property type="term" value="P:mitochondrial respiratory chain complex I assembly"/>
    <property type="evidence" value="ECO:0007669"/>
    <property type="project" value="TreeGrafter"/>
</dbReference>
<gene>
    <name evidence="4" type="ORF">GCM10011452_32680</name>
</gene>
<dbReference type="PANTHER" id="PTHR13847">
    <property type="entry name" value="SARCOSINE DEHYDROGENASE-RELATED"/>
    <property type="match status" value="1"/>
</dbReference>
<dbReference type="InterPro" id="IPR036188">
    <property type="entry name" value="FAD/NAD-bd_sf"/>
</dbReference>
<proteinExistence type="predicted"/>
<dbReference type="Pfam" id="PF01266">
    <property type="entry name" value="DAO"/>
    <property type="match status" value="1"/>
</dbReference>
<feature type="domain" description="FAD dependent oxidoreductase" evidence="3">
    <location>
        <begin position="19"/>
        <end position="377"/>
    </location>
</feature>
<dbReference type="GO" id="GO:0005737">
    <property type="term" value="C:cytoplasm"/>
    <property type="evidence" value="ECO:0007669"/>
    <property type="project" value="TreeGrafter"/>
</dbReference>
<dbReference type="AlphaFoldDB" id="A0A918J0M8"/>
<dbReference type="EMBL" id="BMYQ01000013">
    <property type="protein sequence ID" value="GGW41737.1"/>
    <property type="molecule type" value="Genomic_DNA"/>
</dbReference>
<reference evidence="4" key="1">
    <citation type="journal article" date="2014" name="Int. J. Syst. Evol. Microbiol.">
        <title>Complete genome sequence of Corynebacterium casei LMG S-19264T (=DSM 44701T), isolated from a smear-ripened cheese.</title>
        <authorList>
            <consortium name="US DOE Joint Genome Institute (JGI-PGF)"/>
            <person name="Walter F."/>
            <person name="Albersmeier A."/>
            <person name="Kalinowski J."/>
            <person name="Ruckert C."/>
        </authorList>
    </citation>
    <scope>NUCLEOTIDE SEQUENCE</scope>
    <source>
        <strain evidence="4">KCTC 23714</strain>
    </source>
</reference>
<dbReference type="PANTHER" id="PTHR13847:SF287">
    <property type="entry name" value="FAD-DEPENDENT OXIDOREDUCTASE DOMAIN-CONTAINING PROTEIN 1"/>
    <property type="match status" value="1"/>
</dbReference>
<keyword evidence="1" id="KW-0560">Oxidoreductase</keyword>